<dbReference type="InterPro" id="IPR050364">
    <property type="entry name" value="Cytochrome_P450_fung"/>
</dbReference>
<evidence type="ECO:0000256" key="2">
    <source>
        <dbReference type="ARBA" id="ARBA00010617"/>
    </source>
</evidence>
<evidence type="ECO:0000256" key="1">
    <source>
        <dbReference type="ARBA" id="ARBA00001971"/>
    </source>
</evidence>
<dbReference type="PANTHER" id="PTHR46300">
    <property type="entry name" value="P450, PUTATIVE (EUROFUNG)-RELATED-RELATED"/>
    <property type="match status" value="1"/>
</dbReference>
<evidence type="ECO:0000313" key="9">
    <source>
        <dbReference type="Proteomes" id="UP000027920"/>
    </source>
</evidence>
<evidence type="ECO:0000256" key="6">
    <source>
        <dbReference type="ARBA" id="ARBA00023033"/>
    </source>
</evidence>
<protein>
    <recommendedName>
        <fullName evidence="10">Cytochrome P450 oxidoreductase</fullName>
    </recommendedName>
</protein>
<keyword evidence="3 7" id="KW-0479">Metal-binding</keyword>
<evidence type="ECO:0008006" key="10">
    <source>
        <dbReference type="Google" id="ProtNLM"/>
    </source>
</evidence>
<keyword evidence="7" id="KW-0349">Heme</keyword>
<name>A0A072NZR0_9EURO</name>
<reference evidence="8 9" key="1">
    <citation type="submission" date="2013-03" db="EMBL/GenBank/DDBJ databases">
        <title>The Genome Sequence of Exophiala aquamarina CBS 119918.</title>
        <authorList>
            <consortium name="The Broad Institute Genomics Platform"/>
            <person name="Cuomo C."/>
            <person name="de Hoog S."/>
            <person name="Gorbushina A."/>
            <person name="Walker B."/>
            <person name="Young S.K."/>
            <person name="Zeng Q."/>
            <person name="Gargeya S."/>
            <person name="Fitzgerald M."/>
            <person name="Haas B."/>
            <person name="Abouelleil A."/>
            <person name="Allen A.W."/>
            <person name="Alvarado L."/>
            <person name="Arachchi H.M."/>
            <person name="Berlin A.M."/>
            <person name="Chapman S.B."/>
            <person name="Gainer-Dewar J."/>
            <person name="Goldberg J."/>
            <person name="Griggs A."/>
            <person name="Gujja S."/>
            <person name="Hansen M."/>
            <person name="Howarth C."/>
            <person name="Imamovic A."/>
            <person name="Ireland A."/>
            <person name="Larimer J."/>
            <person name="McCowan C."/>
            <person name="Murphy C."/>
            <person name="Pearson M."/>
            <person name="Poon T.W."/>
            <person name="Priest M."/>
            <person name="Roberts A."/>
            <person name="Saif S."/>
            <person name="Shea T."/>
            <person name="Sisk P."/>
            <person name="Sykes S."/>
            <person name="Wortman J."/>
            <person name="Nusbaum C."/>
            <person name="Birren B."/>
        </authorList>
    </citation>
    <scope>NUCLEOTIDE SEQUENCE [LARGE SCALE GENOMIC DNA]</scope>
    <source>
        <strain evidence="8 9">CBS 119918</strain>
    </source>
</reference>
<keyword evidence="6" id="KW-0503">Monooxygenase</keyword>
<evidence type="ECO:0000256" key="5">
    <source>
        <dbReference type="ARBA" id="ARBA00023004"/>
    </source>
</evidence>
<dbReference type="GO" id="GO:0016705">
    <property type="term" value="F:oxidoreductase activity, acting on paired donors, with incorporation or reduction of molecular oxygen"/>
    <property type="evidence" value="ECO:0007669"/>
    <property type="project" value="InterPro"/>
</dbReference>
<proteinExistence type="inferred from homology"/>
<gene>
    <name evidence="8" type="ORF">A1O9_11004</name>
</gene>
<dbReference type="Proteomes" id="UP000027920">
    <property type="component" value="Unassembled WGS sequence"/>
</dbReference>
<dbReference type="PRINTS" id="PR00463">
    <property type="entry name" value="EP450I"/>
</dbReference>
<comment type="similarity">
    <text evidence="2">Belongs to the cytochrome P450 family.</text>
</comment>
<dbReference type="RefSeq" id="XP_013255686.1">
    <property type="nucleotide sequence ID" value="XM_013400232.1"/>
</dbReference>
<dbReference type="PANTHER" id="PTHR46300:SF2">
    <property type="entry name" value="CYTOCHROME P450 MONOOXYGENASE ALNH-RELATED"/>
    <property type="match status" value="1"/>
</dbReference>
<dbReference type="Gene3D" id="1.10.630.10">
    <property type="entry name" value="Cytochrome P450"/>
    <property type="match status" value="1"/>
</dbReference>
<evidence type="ECO:0000256" key="3">
    <source>
        <dbReference type="ARBA" id="ARBA00022723"/>
    </source>
</evidence>
<keyword evidence="4" id="KW-0560">Oxidoreductase</keyword>
<accession>A0A072NZR0</accession>
<dbReference type="GeneID" id="25285905"/>
<organism evidence="8 9">
    <name type="scientific">Exophiala aquamarina CBS 119918</name>
    <dbReference type="NCBI Taxonomy" id="1182545"/>
    <lineage>
        <taxon>Eukaryota</taxon>
        <taxon>Fungi</taxon>
        <taxon>Dikarya</taxon>
        <taxon>Ascomycota</taxon>
        <taxon>Pezizomycotina</taxon>
        <taxon>Eurotiomycetes</taxon>
        <taxon>Chaetothyriomycetidae</taxon>
        <taxon>Chaetothyriales</taxon>
        <taxon>Herpotrichiellaceae</taxon>
        <taxon>Exophiala</taxon>
    </lineage>
</organism>
<dbReference type="InterPro" id="IPR002401">
    <property type="entry name" value="Cyt_P450_E_grp-I"/>
</dbReference>
<dbReference type="GO" id="GO:0004497">
    <property type="term" value="F:monooxygenase activity"/>
    <property type="evidence" value="ECO:0007669"/>
    <property type="project" value="UniProtKB-KW"/>
</dbReference>
<dbReference type="HOGENOM" id="CLU_001570_2_0_1"/>
<comment type="cofactor">
    <cofactor evidence="1 7">
        <name>heme</name>
        <dbReference type="ChEBI" id="CHEBI:30413"/>
    </cofactor>
</comment>
<dbReference type="OrthoDB" id="1103324at2759"/>
<dbReference type="GO" id="GO:0020037">
    <property type="term" value="F:heme binding"/>
    <property type="evidence" value="ECO:0007669"/>
    <property type="project" value="InterPro"/>
</dbReference>
<dbReference type="AlphaFoldDB" id="A0A072NZR0"/>
<dbReference type="Pfam" id="PF00067">
    <property type="entry name" value="p450"/>
    <property type="match status" value="1"/>
</dbReference>
<dbReference type="InterPro" id="IPR036396">
    <property type="entry name" value="Cyt_P450_sf"/>
</dbReference>
<dbReference type="VEuPathDB" id="FungiDB:A1O9_11004"/>
<keyword evidence="5 7" id="KW-0408">Iron</keyword>
<dbReference type="GO" id="GO:0005506">
    <property type="term" value="F:iron ion binding"/>
    <property type="evidence" value="ECO:0007669"/>
    <property type="project" value="InterPro"/>
</dbReference>
<dbReference type="EMBL" id="AMGV01000015">
    <property type="protein sequence ID" value="KEF53096.1"/>
    <property type="molecule type" value="Genomic_DNA"/>
</dbReference>
<sequence length="352" mass="40544">MFNPVFGIRTPTTDTNHMLRLYELMEHWSKVMEIGATPPVDFYPFLKWVPERFLGHWVTRATEVKKKMDSLYHDVVETVIKRRQSMGPRDSVIDRILDRQEKLALTKHQLYFLGGIAMEGGSDTTASGILAFMKAMTCFPDIQRKAQAEIDAIIGENRSPTWSDYARLPYVSQVVKESMRWRPIGGLGVPHALSEDVWFEGMFLPRGSIVFFNVWGLHQDKRYYPDPDRFDPDRFSGRTLLAPEYAISSEYESRDHYNYGVGRRLCPGIHLGERNLFIGMAKLLWAFSFEKAVDANGQTIEPDFNYETGYSEGFIVCTNDFPAKITPRSGERVETIMREFDQAKVEIFSGFE</sequence>
<evidence type="ECO:0000256" key="7">
    <source>
        <dbReference type="PIRSR" id="PIRSR602401-1"/>
    </source>
</evidence>
<feature type="binding site" description="axial binding residue" evidence="7">
    <location>
        <position position="266"/>
    </location>
    <ligand>
        <name>heme</name>
        <dbReference type="ChEBI" id="CHEBI:30413"/>
    </ligand>
    <ligandPart>
        <name>Fe</name>
        <dbReference type="ChEBI" id="CHEBI:18248"/>
    </ligandPart>
</feature>
<evidence type="ECO:0000313" key="8">
    <source>
        <dbReference type="EMBL" id="KEF53096.1"/>
    </source>
</evidence>
<comment type="caution">
    <text evidence="8">The sequence shown here is derived from an EMBL/GenBank/DDBJ whole genome shotgun (WGS) entry which is preliminary data.</text>
</comment>
<dbReference type="InterPro" id="IPR001128">
    <property type="entry name" value="Cyt_P450"/>
</dbReference>
<evidence type="ECO:0000256" key="4">
    <source>
        <dbReference type="ARBA" id="ARBA00023002"/>
    </source>
</evidence>
<dbReference type="STRING" id="1182545.A0A072NZR0"/>
<keyword evidence="9" id="KW-1185">Reference proteome</keyword>
<dbReference type="SUPFAM" id="SSF48264">
    <property type="entry name" value="Cytochrome P450"/>
    <property type="match status" value="1"/>
</dbReference>